<protein>
    <submittedName>
        <fullName evidence="4">Response regulator receiver domain protein</fullName>
    </submittedName>
</protein>
<keyword evidence="5" id="KW-1185">Reference proteome</keyword>
<dbReference type="InterPro" id="IPR050595">
    <property type="entry name" value="Bact_response_regulator"/>
</dbReference>
<feature type="domain" description="Response regulatory" evidence="3">
    <location>
        <begin position="3"/>
        <end position="119"/>
    </location>
</feature>
<dbReference type="RefSeq" id="WP_021687981.1">
    <property type="nucleotide sequence ID" value="NZ_KI260569.1"/>
</dbReference>
<dbReference type="PANTHER" id="PTHR44591">
    <property type="entry name" value="STRESS RESPONSE REGULATOR PROTEIN 1"/>
    <property type="match status" value="1"/>
</dbReference>
<accession>A0ABN0NXF8</accession>
<keyword evidence="1 2" id="KW-0597">Phosphoprotein</keyword>
<proteinExistence type="predicted"/>
<reference evidence="4 5" key="1">
    <citation type="submission" date="2013-08" db="EMBL/GenBank/DDBJ databases">
        <authorList>
            <person name="Weinstock G."/>
            <person name="Sodergren E."/>
            <person name="Wylie T."/>
            <person name="Fulton L."/>
            <person name="Fulton R."/>
            <person name="Fronick C."/>
            <person name="O'Laughlin M."/>
            <person name="Godfrey J."/>
            <person name="Miner T."/>
            <person name="Herter B."/>
            <person name="Appelbaum E."/>
            <person name="Cordes M."/>
            <person name="Lek S."/>
            <person name="Wollam A."/>
            <person name="Pepin K.H."/>
            <person name="Palsikar V.B."/>
            <person name="Mitreva M."/>
            <person name="Wilson R.K."/>
        </authorList>
    </citation>
    <scope>NUCLEOTIDE SEQUENCE [LARGE SCALE GENOMIC DNA]</scope>
    <source>
        <strain evidence="4 5">ATCC 700332</strain>
    </source>
</reference>
<feature type="modified residue" description="4-aspartylphosphate" evidence="2">
    <location>
        <position position="349"/>
    </location>
</feature>
<dbReference type="Pfam" id="PF00072">
    <property type="entry name" value="Response_reg"/>
    <property type="match status" value="1"/>
</dbReference>
<dbReference type="SMART" id="SM00448">
    <property type="entry name" value="REC"/>
    <property type="match status" value="1"/>
</dbReference>
<dbReference type="Gene3D" id="3.40.50.2300">
    <property type="match status" value="2"/>
</dbReference>
<evidence type="ECO:0000256" key="2">
    <source>
        <dbReference type="PROSITE-ProRule" id="PRU00169"/>
    </source>
</evidence>
<dbReference type="CDD" id="cd00156">
    <property type="entry name" value="REC"/>
    <property type="match status" value="1"/>
</dbReference>
<dbReference type="SUPFAM" id="SSF52172">
    <property type="entry name" value="CheY-like"/>
    <property type="match status" value="2"/>
</dbReference>
<comment type="caution">
    <text evidence="4">The sequence shown here is derived from an EMBL/GenBank/DDBJ whole genome shotgun (WGS) entry which is preliminary data.</text>
</comment>
<evidence type="ECO:0000259" key="3">
    <source>
        <dbReference type="PROSITE" id="PS50110"/>
    </source>
</evidence>
<dbReference type="PANTHER" id="PTHR44591:SF3">
    <property type="entry name" value="RESPONSE REGULATORY DOMAIN-CONTAINING PROTEIN"/>
    <property type="match status" value="1"/>
</dbReference>
<dbReference type="InterPro" id="IPR001789">
    <property type="entry name" value="Sig_transdc_resp-reg_receiver"/>
</dbReference>
<organism evidence="4 5">
    <name type="scientific">Treponema lecithinolyticum ATCC 700332</name>
    <dbReference type="NCBI Taxonomy" id="1321815"/>
    <lineage>
        <taxon>Bacteria</taxon>
        <taxon>Pseudomonadati</taxon>
        <taxon>Spirochaetota</taxon>
        <taxon>Spirochaetia</taxon>
        <taxon>Spirochaetales</taxon>
        <taxon>Treponemataceae</taxon>
        <taxon>Treponema</taxon>
    </lineage>
</organism>
<dbReference type="EMBL" id="AWVH01000039">
    <property type="protein sequence ID" value="ERJ92121.1"/>
    <property type="molecule type" value="Genomic_DNA"/>
</dbReference>
<evidence type="ECO:0000313" key="4">
    <source>
        <dbReference type="EMBL" id="ERJ92121.1"/>
    </source>
</evidence>
<gene>
    <name evidence="4" type="ORF">HMPREF9193_01782</name>
</gene>
<sequence>MKQVLLIDAPALFRDFLTEKLVSEKINVEITDGWRNAFAKTVSSLPDLIVIDAPDCFDDLIDFLNKKRADPNATGIPVILTGPVLSQDVIAKLPSYNVIKYFNKPVKFDIFFESIGRVLRTPLSIDVTPCILETHLNNNIIFIEIAQGLNREKLALLKYKINELIDANKLTSPRIVLMLSDLTLTFIDSVNLELLLNNIISDTRIQHKHIKILSMDPFVQAFVDGHAEFAEIEVVENLSSVLNTLVTENNTQNLTEVISDKILNATSDAGETDVEMRFYSEKGMLGDETPQASNEQKQIQVAVVDDDLVTLKLLEQAFASIQAQTETFDSASLFLEETNKKVYDLVILDIFMPGISGFDTLTNLQKRGYPSPVIVYSSAAEKKVVVQALALGAKGYLVKPLKSEAIIQKAIEVLHSKV</sequence>
<dbReference type="PROSITE" id="PS50110">
    <property type="entry name" value="RESPONSE_REGULATORY"/>
    <property type="match status" value="2"/>
</dbReference>
<evidence type="ECO:0000256" key="1">
    <source>
        <dbReference type="ARBA" id="ARBA00022553"/>
    </source>
</evidence>
<feature type="modified residue" description="4-aspartylphosphate" evidence="2">
    <location>
        <position position="52"/>
    </location>
</feature>
<name>A0ABN0NXF8_TRELE</name>
<dbReference type="Proteomes" id="UP000016649">
    <property type="component" value="Unassembled WGS sequence"/>
</dbReference>
<feature type="domain" description="Response regulatory" evidence="3">
    <location>
        <begin position="300"/>
        <end position="414"/>
    </location>
</feature>
<dbReference type="InterPro" id="IPR011006">
    <property type="entry name" value="CheY-like_superfamily"/>
</dbReference>
<evidence type="ECO:0000313" key="5">
    <source>
        <dbReference type="Proteomes" id="UP000016649"/>
    </source>
</evidence>